<keyword evidence="1" id="KW-1133">Transmembrane helix</keyword>
<gene>
    <name evidence="3" type="ORF">K402DRAFT_447506</name>
</gene>
<evidence type="ECO:0000313" key="4">
    <source>
        <dbReference type="Proteomes" id="UP000800041"/>
    </source>
</evidence>
<dbReference type="EMBL" id="ML977166">
    <property type="protein sequence ID" value="KAF1984768.1"/>
    <property type="molecule type" value="Genomic_DNA"/>
</dbReference>
<dbReference type="Proteomes" id="UP000800041">
    <property type="component" value="Unassembled WGS sequence"/>
</dbReference>
<proteinExistence type="predicted"/>
<feature type="transmembrane region" description="Helical" evidence="1">
    <location>
        <begin position="104"/>
        <end position="129"/>
    </location>
</feature>
<keyword evidence="1" id="KW-0472">Membrane</keyword>
<accession>A0A6G1GVK1</accession>
<protein>
    <submittedName>
        <fullName evidence="3">Uncharacterized protein</fullName>
    </submittedName>
</protein>
<organism evidence="3 4">
    <name type="scientific">Aulographum hederae CBS 113979</name>
    <dbReference type="NCBI Taxonomy" id="1176131"/>
    <lineage>
        <taxon>Eukaryota</taxon>
        <taxon>Fungi</taxon>
        <taxon>Dikarya</taxon>
        <taxon>Ascomycota</taxon>
        <taxon>Pezizomycotina</taxon>
        <taxon>Dothideomycetes</taxon>
        <taxon>Pleosporomycetidae</taxon>
        <taxon>Aulographales</taxon>
        <taxon>Aulographaceae</taxon>
    </lineage>
</organism>
<feature type="transmembrane region" description="Helical" evidence="1">
    <location>
        <begin position="73"/>
        <end position="92"/>
    </location>
</feature>
<sequence length="233" mass="25826">MANSLYLPLYVLLGLLMVDAITEVGFVGSMVGYLHDNHGNKPFEIQYTAENGIFLLPAKPTHPIVDQGHTSNGAAGTALVLVGILGYVVLWLKSRPQHMSIALLTRPAFLTWVVLTVLSFLLTLAALAYTFTVTHSTSNQTIDLSAPGNWYKAVLELQFQDPNEKGDIRNHIRLMEGWRWNLIPLFLLGGAIAVLAVWMAIKERKGAARQVYKETRQTDHFNDATAGVRVSWV</sequence>
<name>A0A6G1GVK1_9PEZI</name>
<evidence type="ECO:0000313" key="3">
    <source>
        <dbReference type="EMBL" id="KAF1984768.1"/>
    </source>
</evidence>
<keyword evidence="2" id="KW-0732">Signal</keyword>
<feature type="signal peptide" evidence="2">
    <location>
        <begin position="1"/>
        <end position="20"/>
    </location>
</feature>
<reference evidence="3" key="1">
    <citation type="journal article" date="2020" name="Stud. Mycol.">
        <title>101 Dothideomycetes genomes: a test case for predicting lifestyles and emergence of pathogens.</title>
        <authorList>
            <person name="Haridas S."/>
            <person name="Albert R."/>
            <person name="Binder M."/>
            <person name="Bloem J."/>
            <person name="Labutti K."/>
            <person name="Salamov A."/>
            <person name="Andreopoulos B."/>
            <person name="Baker S."/>
            <person name="Barry K."/>
            <person name="Bills G."/>
            <person name="Bluhm B."/>
            <person name="Cannon C."/>
            <person name="Castanera R."/>
            <person name="Culley D."/>
            <person name="Daum C."/>
            <person name="Ezra D."/>
            <person name="Gonzalez J."/>
            <person name="Henrissat B."/>
            <person name="Kuo A."/>
            <person name="Liang C."/>
            <person name="Lipzen A."/>
            <person name="Lutzoni F."/>
            <person name="Magnuson J."/>
            <person name="Mondo S."/>
            <person name="Nolan M."/>
            <person name="Ohm R."/>
            <person name="Pangilinan J."/>
            <person name="Park H.-J."/>
            <person name="Ramirez L."/>
            <person name="Alfaro M."/>
            <person name="Sun H."/>
            <person name="Tritt A."/>
            <person name="Yoshinaga Y."/>
            <person name="Zwiers L.-H."/>
            <person name="Turgeon B."/>
            <person name="Goodwin S."/>
            <person name="Spatafora J."/>
            <person name="Crous P."/>
            <person name="Grigoriev I."/>
        </authorList>
    </citation>
    <scope>NUCLEOTIDE SEQUENCE</scope>
    <source>
        <strain evidence="3">CBS 113979</strain>
    </source>
</reference>
<dbReference type="AlphaFoldDB" id="A0A6G1GVK1"/>
<evidence type="ECO:0000256" key="1">
    <source>
        <dbReference type="SAM" id="Phobius"/>
    </source>
</evidence>
<keyword evidence="1" id="KW-0812">Transmembrane</keyword>
<feature type="transmembrane region" description="Helical" evidence="1">
    <location>
        <begin position="182"/>
        <end position="201"/>
    </location>
</feature>
<keyword evidence="4" id="KW-1185">Reference proteome</keyword>
<evidence type="ECO:0000256" key="2">
    <source>
        <dbReference type="SAM" id="SignalP"/>
    </source>
</evidence>
<feature type="chain" id="PRO_5026313410" evidence="2">
    <location>
        <begin position="21"/>
        <end position="233"/>
    </location>
</feature>
<dbReference type="OrthoDB" id="3597048at2759"/>